<name>A0A0L0HDS8_SPIPD</name>
<protein>
    <recommendedName>
        <fullName evidence="3">Transmembrane protein 135 N-terminal domain-containing protein</fullName>
    </recommendedName>
</protein>
<dbReference type="OMA" id="FIMHPES"/>
<dbReference type="PANTHER" id="PTHR12459:SF6">
    <property type="entry name" value="GB|AAD46013.1"/>
    <property type="match status" value="1"/>
</dbReference>
<dbReference type="Proteomes" id="UP000053201">
    <property type="component" value="Unassembled WGS sequence"/>
</dbReference>
<dbReference type="InParanoid" id="A0A0L0HDS8"/>
<reference evidence="1 2" key="1">
    <citation type="submission" date="2009-08" db="EMBL/GenBank/DDBJ databases">
        <title>The Genome Sequence of Spizellomyces punctatus strain DAOM BR117.</title>
        <authorList>
            <consortium name="The Broad Institute Genome Sequencing Platform"/>
            <person name="Russ C."/>
            <person name="Cuomo C."/>
            <person name="Shea T."/>
            <person name="Young S.K."/>
            <person name="Zeng Q."/>
            <person name="Koehrsen M."/>
            <person name="Haas B."/>
            <person name="Borodovsky M."/>
            <person name="Guigo R."/>
            <person name="Alvarado L."/>
            <person name="Berlin A."/>
            <person name="Bochicchio J."/>
            <person name="Borenstein D."/>
            <person name="Chapman S."/>
            <person name="Chen Z."/>
            <person name="Engels R."/>
            <person name="Freedman E."/>
            <person name="Gellesch M."/>
            <person name="Goldberg J."/>
            <person name="Griggs A."/>
            <person name="Gujja S."/>
            <person name="Heiman D."/>
            <person name="Hepburn T."/>
            <person name="Howarth C."/>
            <person name="Jen D."/>
            <person name="Larson L."/>
            <person name="Lewis B."/>
            <person name="Mehta T."/>
            <person name="Park D."/>
            <person name="Pearson M."/>
            <person name="Roberts A."/>
            <person name="Saif S."/>
            <person name="Shenoy N."/>
            <person name="Sisk P."/>
            <person name="Stolte C."/>
            <person name="Sykes S."/>
            <person name="Thomson T."/>
            <person name="Walk T."/>
            <person name="White J."/>
            <person name="Yandava C."/>
            <person name="Burger G."/>
            <person name="Gray M.W."/>
            <person name="Holland P.W.H."/>
            <person name="King N."/>
            <person name="Lang F.B.F."/>
            <person name="Roger A.J."/>
            <person name="Ruiz-Trillo I."/>
            <person name="Lander E."/>
            <person name="Nusbaum C."/>
        </authorList>
    </citation>
    <scope>NUCLEOTIDE SEQUENCE [LARGE SCALE GENOMIC DNA]</scope>
    <source>
        <strain evidence="1 2">DAOM BR117</strain>
    </source>
</reference>
<dbReference type="InterPro" id="IPR026749">
    <property type="entry name" value="Tmem135"/>
</dbReference>
<evidence type="ECO:0000313" key="2">
    <source>
        <dbReference type="Proteomes" id="UP000053201"/>
    </source>
</evidence>
<sequence>MVKQDDQIPYARINTAKLEGLSPAPLSASKIPGHMLRVGIRAGLLGFSIRAGIGFLLRLVRVAKGKATLVDSIRRTLTSKELRLFAYFFASFGAVWKGVNDTLRLLRGVDDKLNGFVAGACAGVSLAFEEKGRRVAIAQQFLVRGLQCVFSGLKARNLFHLPNGDSLIFALASAQIMYAYSLHPSTIPKSFYKFILTTGPIPERVLQYVRMNNAGDALDVGDVVQTIQKHHATVQAVDEVMRMGALPKAIPCTVLHPWTQACNLNSAWVFKKVFKKILPVYLTLTFVPMALLKLKEFIRQPVPLGRRALSNALRSSIFLSVFVSSYQWLICGQRNLIKLNFLSGDHKLAYWIIGALASLSIFIEDGKRRAELAMYVLPRGVDSLYRVLRHRDLVPKIKYFEIFMFSMGMGMIISFLQTEPQAMGGMLYRLLRRVNLAVEDKDRGQLPEVKKEYVEVKKETVERRLPTDKR</sequence>
<accession>A0A0L0HDS8</accession>
<evidence type="ECO:0000313" key="1">
    <source>
        <dbReference type="EMBL" id="KNC99600.1"/>
    </source>
</evidence>
<dbReference type="RefSeq" id="XP_016607640.1">
    <property type="nucleotide sequence ID" value="XM_016753226.1"/>
</dbReference>
<dbReference type="OrthoDB" id="291792at2759"/>
<dbReference type="AlphaFoldDB" id="A0A0L0HDS8"/>
<evidence type="ECO:0008006" key="3">
    <source>
        <dbReference type="Google" id="ProtNLM"/>
    </source>
</evidence>
<dbReference type="VEuPathDB" id="FungiDB:SPPG_04988"/>
<dbReference type="GeneID" id="27688408"/>
<dbReference type="EMBL" id="KQ257457">
    <property type="protein sequence ID" value="KNC99600.1"/>
    <property type="molecule type" value="Genomic_DNA"/>
</dbReference>
<dbReference type="PANTHER" id="PTHR12459">
    <property type="entry name" value="TRANSMEMBRANE PROTEIN 135-RELATED"/>
    <property type="match status" value="1"/>
</dbReference>
<organism evidence="1 2">
    <name type="scientific">Spizellomyces punctatus (strain DAOM BR117)</name>
    <dbReference type="NCBI Taxonomy" id="645134"/>
    <lineage>
        <taxon>Eukaryota</taxon>
        <taxon>Fungi</taxon>
        <taxon>Fungi incertae sedis</taxon>
        <taxon>Chytridiomycota</taxon>
        <taxon>Chytridiomycota incertae sedis</taxon>
        <taxon>Chytridiomycetes</taxon>
        <taxon>Spizellomycetales</taxon>
        <taxon>Spizellomycetaceae</taxon>
        <taxon>Spizellomyces</taxon>
    </lineage>
</organism>
<gene>
    <name evidence="1" type="ORF">SPPG_04988</name>
</gene>
<keyword evidence="2" id="KW-1185">Reference proteome</keyword>
<dbReference type="eggNOG" id="KOG1398">
    <property type="taxonomic scope" value="Eukaryota"/>
</dbReference>
<proteinExistence type="predicted"/>